<name>A0ABV4V1H8_9BACL</name>
<sequence length="92" mass="10801">MTESMITFEHFMAMYFCNYELPPSSESLQQYADLYKMMEERPIVEQLIAQLESIEQMESNEEINEILKEYGYGIAFEKFKALIAGVVAELRK</sequence>
<evidence type="ECO:0008006" key="3">
    <source>
        <dbReference type="Google" id="ProtNLM"/>
    </source>
</evidence>
<accession>A0ABV4V1H8</accession>
<organism evidence="1 2">
    <name type="scientific">Paenibacillus oleatilyticus</name>
    <dbReference type="NCBI Taxonomy" id="2594886"/>
    <lineage>
        <taxon>Bacteria</taxon>
        <taxon>Bacillati</taxon>
        <taxon>Bacillota</taxon>
        <taxon>Bacilli</taxon>
        <taxon>Bacillales</taxon>
        <taxon>Paenibacillaceae</taxon>
        <taxon>Paenibacillus</taxon>
    </lineage>
</organism>
<evidence type="ECO:0000313" key="1">
    <source>
        <dbReference type="EMBL" id="MFB0842501.1"/>
    </source>
</evidence>
<gene>
    <name evidence="1" type="ORF">ACEU3E_09980</name>
</gene>
<reference evidence="1 2" key="1">
    <citation type="submission" date="2024-09" db="EMBL/GenBank/DDBJ databases">
        <authorList>
            <person name="Makale K.P.P."/>
            <person name="Makhzoum A."/>
            <person name="Rantong G."/>
            <person name="Rahube T.O."/>
        </authorList>
    </citation>
    <scope>NUCLEOTIDE SEQUENCE [LARGE SCALE GENOMIC DNA]</scope>
    <source>
        <strain evidence="1 2">KM_D13</strain>
    </source>
</reference>
<dbReference type="EMBL" id="JBHDLN010000004">
    <property type="protein sequence ID" value="MFB0842501.1"/>
    <property type="molecule type" value="Genomic_DNA"/>
</dbReference>
<comment type="caution">
    <text evidence="1">The sequence shown here is derived from an EMBL/GenBank/DDBJ whole genome shotgun (WGS) entry which is preliminary data.</text>
</comment>
<evidence type="ECO:0000313" key="2">
    <source>
        <dbReference type="Proteomes" id="UP001575622"/>
    </source>
</evidence>
<proteinExistence type="predicted"/>
<protein>
    <recommendedName>
        <fullName evidence="3">CdiI immunity protein domain-containing protein</fullName>
    </recommendedName>
</protein>
<dbReference type="RefSeq" id="WP_373950439.1">
    <property type="nucleotide sequence ID" value="NZ_JBHDLN010000004.1"/>
</dbReference>
<dbReference type="Proteomes" id="UP001575622">
    <property type="component" value="Unassembled WGS sequence"/>
</dbReference>
<keyword evidence="2" id="KW-1185">Reference proteome</keyword>